<sequence>MLAAACTGRNPGFSLEEDTYDLFFRKIPLYRDVLMWFD</sequence>
<reference evidence="1" key="1">
    <citation type="submission" date="2019-12" db="EMBL/GenBank/DDBJ databases">
        <title>Complete sequence of Tn6502.</title>
        <authorList>
            <person name="Zhou D."/>
        </authorList>
    </citation>
    <scope>NUCLEOTIDE SEQUENCE</scope>
    <source>
        <strain evidence="1">N201205880</strain>
        <plasmid evidence="1">p205880-2FIIK</plasmid>
    </source>
</reference>
<dbReference type="EMBL" id="MN824002">
    <property type="protein sequence ID" value="QIS36890.1"/>
    <property type="molecule type" value="Genomic_DNA"/>
</dbReference>
<keyword evidence="1" id="KW-0614">Plasmid</keyword>
<geneLocation type="plasmid" evidence="1">
    <name>p205880-2FIIK</name>
</geneLocation>
<dbReference type="AlphaFoldDB" id="A0A6H0ACZ2"/>
<protein>
    <submittedName>
        <fullName evidence="1">Uncharacterized protein</fullName>
    </submittedName>
</protein>
<name>A0A6H0ACZ2_KLEPN</name>
<organism evidence="1">
    <name type="scientific">Klebsiella pneumoniae</name>
    <dbReference type="NCBI Taxonomy" id="573"/>
    <lineage>
        <taxon>Bacteria</taxon>
        <taxon>Pseudomonadati</taxon>
        <taxon>Pseudomonadota</taxon>
        <taxon>Gammaproteobacteria</taxon>
        <taxon>Enterobacterales</taxon>
        <taxon>Enterobacteriaceae</taxon>
        <taxon>Klebsiella/Raoultella group</taxon>
        <taxon>Klebsiella</taxon>
        <taxon>Klebsiella pneumoniae complex</taxon>
    </lineage>
</organism>
<accession>A0A6H0ACZ2</accession>
<proteinExistence type="predicted"/>
<evidence type="ECO:0000313" key="1">
    <source>
        <dbReference type="EMBL" id="QIS36890.1"/>
    </source>
</evidence>